<keyword evidence="3" id="KW-1185">Reference proteome</keyword>
<evidence type="ECO:0000313" key="3">
    <source>
        <dbReference type="Proteomes" id="UP001177003"/>
    </source>
</evidence>
<evidence type="ECO:0000313" key="2">
    <source>
        <dbReference type="EMBL" id="CAI9294354.1"/>
    </source>
</evidence>
<protein>
    <submittedName>
        <fullName evidence="2">Uncharacterized protein</fullName>
    </submittedName>
</protein>
<proteinExistence type="predicted"/>
<accession>A0AA36EFL7</accession>
<evidence type="ECO:0000256" key="1">
    <source>
        <dbReference type="SAM" id="Coils"/>
    </source>
</evidence>
<gene>
    <name evidence="2" type="ORF">LSALG_LOCUS33340</name>
</gene>
<feature type="coiled-coil region" evidence="1">
    <location>
        <begin position="87"/>
        <end position="114"/>
    </location>
</feature>
<sequence>MWKRFYSCKPKSRNSWQILGALRIRAKTDINKVTKGFSSFLKAEKEALSKICVDIKLDNVNLKSTITTQLNKLKADTTIENKIMDALAEQTHKARILTENLKNAKYEVLRLQGEKCSVKACNSKIHQRLLRIV</sequence>
<organism evidence="2 3">
    <name type="scientific">Lactuca saligna</name>
    <name type="common">Willowleaf lettuce</name>
    <dbReference type="NCBI Taxonomy" id="75948"/>
    <lineage>
        <taxon>Eukaryota</taxon>
        <taxon>Viridiplantae</taxon>
        <taxon>Streptophyta</taxon>
        <taxon>Embryophyta</taxon>
        <taxon>Tracheophyta</taxon>
        <taxon>Spermatophyta</taxon>
        <taxon>Magnoliopsida</taxon>
        <taxon>eudicotyledons</taxon>
        <taxon>Gunneridae</taxon>
        <taxon>Pentapetalae</taxon>
        <taxon>asterids</taxon>
        <taxon>campanulids</taxon>
        <taxon>Asterales</taxon>
        <taxon>Asteraceae</taxon>
        <taxon>Cichorioideae</taxon>
        <taxon>Cichorieae</taxon>
        <taxon>Lactucinae</taxon>
        <taxon>Lactuca</taxon>
    </lineage>
</organism>
<dbReference type="Proteomes" id="UP001177003">
    <property type="component" value="Chromosome 7"/>
</dbReference>
<keyword evidence="1" id="KW-0175">Coiled coil</keyword>
<name>A0AA36EFL7_LACSI</name>
<dbReference type="AlphaFoldDB" id="A0AA36EFL7"/>
<dbReference type="EMBL" id="OX465083">
    <property type="protein sequence ID" value="CAI9294354.1"/>
    <property type="molecule type" value="Genomic_DNA"/>
</dbReference>
<reference evidence="2" key="1">
    <citation type="submission" date="2023-04" db="EMBL/GenBank/DDBJ databases">
        <authorList>
            <person name="Vijverberg K."/>
            <person name="Xiong W."/>
            <person name="Schranz E."/>
        </authorList>
    </citation>
    <scope>NUCLEOTIDE SEQUENCE</scope>
</reference>